<reference evidence="2 3" key="1">
    <citation type="submission" date="2021-03" db="EMBL/GenBank/DDBJ databases">
        <title>Antimicrobial resistance genes in bacteria isolated from Japanese honey, and their potential for conferring macrolide and lincosamide resistance in the American foulbrood pathogen Paenibacillus larvae.</title>
        <authorList>
            <person name="Okamoto M."/>
            <person name="Kumagai M."/>
            <person name="Kanamori H."/>
            <person name="Takamatsu D."/>
        </authorList>
    </citation>
    <scope>NUCLEOTIDE SEQUENCE [LARGE SCALE GENOMIC DNA]</scope>
    <source>
        <strain evidence="2 3">J8TS2</strain>
    </source>
</reference>
<organism evidence="2 3">
    <name type="scientific">Lederbergia ruris</name>
    <dbReference type="NCBI Taxonomy" id="217495"/>
    <lineage>
        <taxon>Bacteria</taxon>
        <taxon>Bacillati</taxon>
        <taxon>Bacillota</taxon>
        <taxon>Bacilli</taxon>
        <taxon>Bacillales</taxon>
        <taxon>Bacillaceae</taxon>
        <taxon>Lederbergia</taxon>
    </lineage>
</organism>
<proteinExistence type="predicted"/>
<sequence length="42" mass="4974">MRWNNKNVDPNRGWIYENAKEQQKRRSKGGVDLRKAIGTEKT</sequence>
<name>A0ABQ4KGA7_9BACI</name>
<evidence type="ECO:0000256" key="1">
    <source>
        <dbReference type="SAM" id="MobiDB-lite"/>
    </source>
</evidence>
<dbReference type="EMBL" id="BORB01000008">
    <property type="protein sequence ID" value="GIN57005.1"/>
    <property type="molecule type" value="Genomic_DNA"/>
</dbReference>
<gene>
    <name evidence="2" type="ORF">J8TS2_13240</name>
</gene>
<dbReference type="Proteomes" id="UP000679950">
    <property type="component" value="Unassembled WGS sequence"/>
</dbReference>
<evidence type="ECO:0000313" key="2">
    <source>
        <dbReference type="EMBL" id="GIN57005.1"/>
    </source>
</evidence>
<feature type="region of interest" description="Disordered" evidence="1">
    <location>
        <begin position="1"/>
        <end position="42"/>
    </location>
</feature>
<comment type="caution">
    <text evidence="2">The sequence shown here is derived from an EMBL/GenBank/DDBJ whole genome shotgun (WGS) entry which is preliminary data.</text>
</comment>
<feature type="compositionally biased region" description="Basic and acidic residues" evidence="1">
    <location>
        <begin position="18"/>
        <end position="42"/>
    </location>
</feature>
<evidence type="ECO:0000313" key="3">
    <source>
        <dbReference type="Proteomes" id="UP000679950"/>
    </source>
</evidence>
<protein>
    <submittedName>
        <fullName evidence="2">Uncharacterized protein</fullName>
    </submittedName>
</protein>
<keyword evidence="3" id="KW-1185">Reference proteome</keyword>
<accession>A0ABQ4KGA7</accession>